<dbReference type="AlphaFoldDB" id="A0AAN6MUD3"/>
<reference evidence="3" key="1">
    <citation type="journal article" date="2023" name="Mol. Phylogenet. Evol.">
        <title>Genome-scale phylogeny and comparative genomics of the fungal order Sordariales.</title>
        <authorList>
            <person name="Hensen N."/>
            <person name="Bonometti L."/>
            <person name="Westerberg I."/>
            <person name="Brannstrom I.O."/>
            <person name="Guillou S."/>
            <person name="Cros-Aarteil S."/>
            <person name="Calhoun S."/>
            <person name="Haridas S."/>
            <person name="Kuo A."/>
            <person name="Mondo S."/>
            <person name="Pangilinan J."/>
            <person name="Riley R."/>
            <person name="LaButti K."/>
            <person name="Andreopoulos B."/>
            <person name="Lipzen A."/>
            <person name="Chen C."/>
            <person name="Yan M."/>
            <person name="Daum C."/>
            <person name="Ng V."/>
            <person name="Clum A."/>
            <person name="Steindorff A."/>
            <person name="Ohm R.A."/>
            <person name="Martin F."/>
            <person name="Silar P."/>
            <person name="Natvig D.O."/>
            <person name="Lalanne C."/>
            <person name="Gautier V."/>
            <person name="Ament-Velasquez S.L."/>
            <person name="Kruys A."/>
            <person name="Hutchinson M.I."/>
            <person name="Powell A.J."/>
            <person name="Barry K."/>
            <person name="Miller A.N."/>
            <person name="Grigoriev I.V."/>
            <person name="Debuchy R."/>
            <person name="Gladieux P."/>
            <person name="Hiltunen Thoren M."/>
            <person name="Johannesson H."/>
        </authorList>
    </citation>
    <scope>NUCLEOTIDE SEQUENCE [LARGE SCALE GENOMIC DNA]</scope>
    <source>
        <strain evidence="3">CBS 340.73</strain>
    </source>
</reference>
<organism evidence="2 3">
    <name type="scientific">Diplogelasinospora grovesii</name>
    <dbReference type="NCBI Taxonomy" id="303347"/>
    <lineage>
        <taxon>Eukaryota</taxon>
        <taxon>Fungi</taxon>
        <taxon>Dikarya</taxon>
        <taxon>Ascomycota</taxon>
        <taxon>Pezizomycotina</taxon>
        <taxon>Sordariomycetes</taxon>
        <taxon>Sordariomycetidae</taxon>
        <taxon>Sordariales</taxon>
        <taxon>Diplogelasinosporaceae</taxon>
        <taxon>Diplogelasinospora</taxon>
    </lineage>
</organism>
<protein>
    <submittedName>
        <fullName evidence="2">Short-chain dehydrogenase reductase</fullName>
    </submittedName>
</protein>
<dbReference type="InterPro" id="IPR036291">
    <property type="entry name" value="NAD(P)-bd_dom_sf"/>
</dbReference>
<dbReference type="Proteomes" id="UP001303473">
    <property type="component" value="Unassembled WGS sequence"/>
</dbReference>
<dbReference type="InterPro" id="IPR002347">
    <property type="entry name" value="SDR_fam"/>
</dbReference>
<dbReference type="Gene3D" id="3.40.50.720">
    <property type="entry name" value="NAD(P)-binding Rossmann-like Domain"/>
    <property type="match status" value="1"/>
</dbReference>
<keyword evidence="1" id="KW-0560">Oxidoreductase</keyword>
<dbReference type="Pfam" id="PF00106">
    <property type="entry name" value="adh_short"/>
    <property type="match status" value="1"/>
</dbReference>
<evidence type="ECO:0000313" key="2">
    <source>
        <dbReference type="EMBL" id="KAK3933622.1"/>
    </source>
</evidence>
<name>A0AAN6MUD3_9PEZI</name>
<evidence type="ECO:0000256" key="1">
    <source>
        <dbReference type="ARBA" id="ARBA00023002"/>
    </source>
</evidence>
<dbReference type="EMBL" id="MU854105">
    <property type="protein sequence ID" value="KAK3933622.1"/>
    <property type="molecule type" value="Genomic_DNA"/>
</dbReference>
<dbReference type="PANTHER" id="PTHR43157">
    <property type="entry name" value="PHOSPHATIDYLINOSITOL-GLYCAN BIOSYNTHESIS CLASS F PROTEIN-RELATED"/>
    <property type="match status" value="1"/>
</dbReference>
<dbReference type="PRINTS" id="PR00081">
    <property type="entry name" value="GDHRDH"/>
</dbReference>
<sequence length="347" mass="37959">MANFDVTPEKRAGTRALLRRQFFMNLPKVTQAQVNLAGKTAIVTGSNTGIGLECCRQFLGLGLSRLILAVRSEAKGETAKAELQRAFPRQAIEVWKLDLSLYDSIVSFAERTKSLERLDIVVHNAGVQKMTLEVNKSTGHEEVMQVNYLSAALLTILLLPVLQEKNTPQQPGRLVIVNSDVAAWAKFKERDSVPLLPAFNKPEFFDPQDRYFTSKLLGQFFLSELVKRVPSSVAIVNFANPGLCYGSDLNREAGGVPGAIWSGIKRVLGHSTAVGARALVDAAVNHGSQSHGQYTEDGKIQPMAPIVYKPEGEKIAERLWQETMAEPAFARAAEILRRLSASASASA</sequence>
<proteinExistence type="predicted"/>
<comment type="caution">
    <text evidence="2">The sequence shown here is derived from an EMBL/GenBank/DDBJ whole genome shotgun (WGS) entry which is preliminary data.</text>
</comment>
<keyword evidence="3" id="KW-1185">Reference proteome</keyword>
<dbReference type="SUPFAM" id="SSF51735">
    <property type="entry name" value="NAD(P)-binding Rossmann-fold domains"/>
    <property type="match status" value="1"/>
</dbReference>
<gene>
    <name evidence="2" type="ORF">QBC46DRAFT_359543</name>
</gene>
<accession>A0AAN6MUD3</accession>
<dbReference type="GO" id="GO:0016491">
    <property type="term" value="F:oxidoreductase activity"/>
    <property type="evidence" value="ECO:0007669"/>
    <property type="project" value="UniProtKB-KW"/>
</dbReference>
<dbReference type="PANTHER" id="PTHR43157:SF31">
    <property type="entry name" value="PHOSPHATIDYLINOSITOL-GLYCAN BIOSYNTHESIS CLASS F PROTEIN"/>
    <property type="match status" value="1"/>
</dbReference>
<evidence type="ECO:0000313" key="3">
    <source>
        <dbReference type="Proteomes" id="UP001303473"/>
    </source>
</evidence>